<evidence type="ECO:0000313" key="2">
    <source>
        <dbReference type="EMBL" id="MDG3586488.1"/>
    </source>
</evidence>
<sequence>MKIYRTFLMSTLAMPFLMASCNQSKEAKNQEATTEKDTLKEKTVFQTGSGWMPEIDVRSDVAIVYGVNGNPSDKSKLNSFQNRVKSWREHGYQTHFMTGIAWGSYQDYFLGNWDGKPHFDEGQVEKDGDTIWHGRNVPYIVPTASYLNYFKKEIIKTVIDAGITSIYLEEPEFWARGGYSDAFKREWEKFYGFPWRPQDASPENTWLANKLKYQLYYNAIKEASAYAKAYGKEKGYDNVKIYIPTHSLVNYSSWMIVSPEASLASLPDVNGYIAQVWTGTSREATFYNGKVKERTFENAFLEYGSMVSMTAPTGRKMYFLTDPIEDRRKTWDDYKKNYQATFVAKLLHPSVANYEVMPWPERIYTKPYQVAGTDEKVLIPGHYATQMQIMINALNDIPSSENKVSGNNEIGVLMGNSLMFQRFPTHDGFEDPRFSNFYGQTLPLLKRGIPVQTVHMENLDYEETLKHIKVLVMSYSNMKPTSPKVHKQIAKWVKNGGVLVYVGADNDPYQKVMEWWNQDTYAYEKPSLHLFEQMDIKAPSEGNSYTFGKGFVHLIKENPKEFVLNTDADQHYVDIVKKAYEEEAKAGKIIFKNSFLLSRGYFDVAAVLDESVNAESLTVNGPVIDLFDPELPVLKQKTIKPGAQSLLINLNRVEDKKTPKVLATAARVYNEQVDGNEYRFTCKSPKNTKNAMRILLPKVPEKITVTKVEGAEELKYTSNWDATSHTLLLKFENFPNGVEVQVEW</sequence>
<dbReference type="Proteomes" id="UP001153642">
    <property type="component" value="Unassembled WGS sequence"/>
</dbReference>
<feature type="signal peptide" evidence="1">
    <location>
        <begin position="1"/>
        <end position="19"/>
    </location>
</feature>
<reference evidence="2" key="1">
    <citation type="submission" date="2022-11" db="EMBL/GenBank/DDBJ databases">
        <title>High-quality draft genome sequence of Galbibacter sp. strain CMA-7.</title>
        <authorList>
            <person name="Wei L."/>
            <person name="Dong C."/>
            <person name="Shao Z."/>
        </authorList>
    </citation>
    <scope>NUCLEOTIDE SEQUENCE</scope>
    <source>
        <strain evidence="2">CMA-7</strain>
    </source>
</reference>
<dbReference type="PROSITE" id="PS51257">
    <property type="entry name" value="PROKAR_LIPOPROTEIN"/>
    <property type="match status" value="1"/>
</dbReference>
<accession>A0ABT6FT86</accession>
<evidence type="ECO:0000313" key="3">
    <source>
        <dbReference type="Proteomes" id="UP001153642"/>
    </source>
</evidence>
<name>A0ABT6FT86_9FLAO</name>
<proteinExistence type="predicted"/>
<keyword evidence="1" id="KW-0732">Signal</keyword>
<feature type="chain" id="PRO_5046390387" evidence="1">
    <location>
        <begin position="20"/>
        <end position="744"/>
    </location>
</feature>
<comment type="caution">
    <text evidence="2">The sequence shown here is derived from an EMBL/GenBank/DDBJ whole genome shotgun (WGS) entry which is preliminary data.</text>
</comment>
<dbReference type="EMBL" id="JAPMUA010000004">
    <property type="protein sequence ID" value="MDG3586488.1"/>
    <property type="molecule type" value="Genomic_DNA"/>
</dbReference>
<protein>
    <submittedName>
        <fullName evidence="2">Uncharacterized protein</fullName>
    </submittedName>
</protein>
<evidence type="ECO:0000256" key="1">
    <source>
        <dbReference type="SAM" id="SignalP"/>
    </source>
</evidence>
<gene>
    <name evidence="2" type="ORF">OSR52_11465</name>
</gene>
<dbReference type="RefSeq" id="WP_277900223.1">
    <property type="nucleotide sequence ID" value="NZ_JAPMUA010000004.1"/>
</dbReference>
<keyword evidence="3" id="KW-1185">Reference proteome</keyword>
<organism evidence="2 3">
    <name type="scientific">Galbibacter pacificus</name>
    <dbReference type="NCBI Taxonomy" id="2996052"/>
    <lineage>
        <taxon>Bacteria</taxon>
        <taxon>Pseudomonadati</taxon>
        <taxon>Bacteroidota</taxon>
        <taxon>Flavobacteriia</taxon>
        <taxon>Flavobacteriales</taxon>
        <taxon>Flavobacteriaceae</taxon>
        <taxon>Galbibacter</taxon>
    </lineage>
</organism>